<dbReference type="PRINTS" id="PR00039">
    <property type="entry name" value="HTHLYSR"/>
</dbReference>
<dbReference type="InterPro" id="IPR000847">
    <property type="entry name" value="LysR_HTH_N"/>
</dbReference>
<dbReference type="PROSITE" id="PS50931">
    <property type="entry name" value="HTH_LYSR"/>
    <property type="match status" value="1"/>
</dbReference>
<accession>A0A1I3FKE2</accession>
<keyword evidence="4" id="KW-0010">Activator</keyword>
<evidence type="ECO:0000256" key="1">
    <source>
        <dbReference type="ARBA" id="ARBA00009437"/>
    </source>
</evidence>
<evidence type="ECO:0000256" key="3">
    <source>
        <dbReference type="ARBA" id="ARBA00023125"/>
    </source>
</evidence>
<dbReference type="SUPFAM" id="SSF46785">
    <property type="entry name" value="Winged helix' DNA-binding domain"/>
    <property type="match status" value="1"/>
</dbReference>
<feature type="domain" description="HTH lysR-type" evidence="6">
    <location>
        <begin position="6"/>
        <end position="63"/>
    </location>
</feature>
<comment type="similarity">
    <text evidence="1">Belongs to the LysR transcriptional regulatory family.</text>
</comment>
<organism evidence="7 8">
    <name type="scientific">Pseudomonas guineae</name>
    <dbReference type="NCBI Taxonomy" id="425504"/>
    <lineage>
        <taxon>Bacteria</taxon>
        <taxon>Pseudomonadati</taxon>
        <taxon>Pseudomonadota</taxon>
        <taxon>Gammaproteobacteria</taxon>
        <taxon>Pseudomonadales</taxon>
        <taxon>Pseudomonadaceae</taxon>
        <taxon>Pseudomonas</taxon>
    </lineage>
</organism>
<dbReference type="Gene3D" id="1.10.10.10">
    <property type="entry name" value="Winged helix-like DNA-binding domain superfamily/Winged helix DNA-binding domain"/>
    <property type="match status" value="1"/>
</dbReference>
<dbReference type="EMBL" id="FOQL01000001">
    <property type="protein sequence ID" value="SFI11391.1"/>
    <property type="molecule type" value="Genomic_DNA"/>
</dbReference>
<dbReference type="CDD" id="cd08432">
    <property type="entry name" value="PBP2_GcdR_TrpI_HvrB_AmpR_like"/>
    <property type="match status" value="1"/>
</dbReference>
<dbReference type="InterPro" id="IPR005119">
    <property type="entry name" value="LysR_subst-bd"/>
</dbReference>
<protein>
    <submittedName>
        <fullName evidence="7">Transcriptional regulator, LysR family</fullName>
    </submittedName>
</protein>
<dbReference type="InterPro" id="IPR058163">
    <property type="entry name" value="LysR-type_TF_proteobact-type"/>
</dbReference>
<dbReference type="InterPro" id="IPR036390">
    <property type="entry name" value="WH_DNA-bd_sf"/>
</dbReference>
<evidence type="ECO:0000313" key="8">
    <source>
        <dbReference type="Proteomes" id="UP000243606"/>
    </source>
</evidence>
<dbReference type="InterPro" id="IPR036388">
    <property type="entry name" value="WH-like_DNA-bd_sf"/>
</dbReference>
<dbReference type="Gene3D" id="3.40.190.10">
    <property type="entry name" value="Periplasmic binding protein-like II"/>
    <property type="match status" value="2"/>
</dbReference>
<dbReference type="OrthoDB" id="5526340at2"/>
<gene>
    <name evidence="7" type="ORF">SAMN05216206_1492</name>
</gene>
<dbReference type="SUPFAM" id="SSF53850">
    <property type="entry name" value="Periplasmic binding protein-like II"/>
    <property type="match status" value="1"/>
</dbReference>
<evidence type="ECO:0000256" key="4">
    <source>
        <dbReference type="ARBA" id="ARBA00023159"/>
    </source>
</evidence>
<keyword evidence="8" id="KW-1185">Reference proteome</keyword>
<reference evidence="8" key="1">
    <citation type="submission" date="2016-10" db="EMBL/GenBank/DDBJ databases">
        <authorList>
            <person name="Varghese N."/>
            <person name="Submissions S."/>
        </authorList>
    </citation>
    <scope>NUCLEOTIDE SEQUENCE [LARGE SCALE GENOMIC DNA]</scope>
    <source>
        <strain evidence="8">LMG 24016</strain>
    </source>
</reference>
<evidence type="ECO:0000259" key="6">
    <source>
        <dbReference type="PROSITE" id="PS50931"/>
    </source>
</evidence>
<dbReference type="Pfam" id="PF03466">
    <property type="entry name" value="LysR_substrate"/>
    <property type="match status" value="1"/>
</dbReference>
<evidence type="ECO:0000256" key="2">
    <source>
        <dbReference type="ARBA" id="ARBA00023015"/>
    </source>
</evidence>
<dbReference type="PANTHER" id="PTHR30537">
    <property type="entry name" value="HTH-TYPE TRANSCRIPTIONAL REGULATOR"/>
    <property type="match status" value="1"/>
</dbReference>
<dbReference type="RefSeq" id="WP_090240942.1">
    <property type="nucleotide sequence ID" value="NZ_FOQL01000001.1"/>
</dbReference>
<dbReference type="GO" id="GO:0043565">
    <property type="term" value="F:sequence-specific DNA binding"/>
    <property type="evidence" value="ECO:0007669"/>
    <property type="project" value="TreeGrafter"/>
</dbReference>
<dbReference type="PANTHER" id="PTHR30537:SF74">
    <property type="entry name" value="HTH-TYPE TRANSCRIPTIONAL REGULATOR TRPI"/>
    <property type="match status" value="1"/>
</dbReference>
<dbReference type="AlphaFoldDB" id="A0A1I3FKE2"/>
<keyword evidence="2" id="KW-0805">Transcription regulation</keyword>
<dbReference type="STRING" id="425504.SAMN05216206_1492"/>
<evidence type="ECO:0000256" key="5">
    <source>
        <dbReference type="ARBA" id="ARBA00023163"/>
    </source>
</evidence>
<sequence>MKKRLPPLNWLRAFEASARHLNFTQAAAELSLTQAAISQQVKGLESQLGTNLFKRLPRGLELTEAGQAYMPVIHDSIERLAAATDELFGQGRKRPITVRVNLVFFTTWLAPRLGRFRAAHPEVGLHFTSNIWLDERGKEANMEIRYGKGNWAGLRSVQLTYDELFPVCSPRLLCGQLPPASPAELCADSMLHVIGYEEGWGYWLNKTGFPLVDASQGMQFDTLITALEMAVRGHGMALGRSSLVAEMVADGRLIAPFTQRIPASEAFHLSCPSNMQLSPHGETFWAWLVEESTHSSCSVLPPSEPTRLV</sequence>
<proteinExistence type="inferred from homology"/>
<keyword evidence="3" id="KW-0238">DNA-binding</keyword>
<dbReference type="GO" id="GO:0003700">
    <property type="term" value="F:DNA-binding transcription factor activity"/>
    <property type="evidence" value="ECO:0007669"/>
    <property type="project" value="InterPro"/>
</dbReference>
<dbReference type="GO" id="GO:0006351">
    <property type="term" value="P:DNA-templated transcription"/>
    <property type="evidence" value="ECO:0007669"/>
    <property type="project" value="TreeGrafter"/>
</dbReference>
<name>A0A1I3FKE2_9PSED</name>
<dbReference type="FunFam" id="1.10.10.10:FF:000038">
    <property type="entry name" value="Glycine cleavage system transcriptional activator"/>
    <property type="match status" value="1"/>
</dbReference>
<dbReference type="GO" id="GO:0009891">
    <property type="term" value="P:positive regulation of biosynthetic process"/>
    <property type="evidence" value="ECO:0007669"/>
    <property type="project" value="UniProtKB-ARBA"/>
</dbReference>
<dbReference type="Pfam" id="PF00126">
    <property type="entry name" value="HTH_1"/>
    <property type="match status" value="1"/>
</dbReference>
<evidence type="ECO:0000313" key="7">
    <source>
        <dbReference type="EMBL" id="SFI11391.1"/>
    </source>
</evidence>
<keyword evidence="5" id="KW-0804">Transcription</keyword>
<dbReference type="Proteomes" id="UP000243606">
    <property type="component" value="Unassembled WGS sequence"/>
</dbReference>